<proteinExistence type="predicted"/>
<evidence type="ECO:0000313" key="2">
    <source>
        <dbReference type="Proteomes" id="UP001279734"/>
    </source>
</evidence>
<comment type="caution">
    <text evidence="1">The sequence shown here is derived from an EMBL/GenBank/DDBJ whole genome shotgun (WGS) entry which is preliminary data.</text>
</comment>
<accession>A0AAD3T6B0</accession>
<protein>
    <submittedName>
        <fullName evidence="1">Uncharacterized protein</fullName>
    </submittedName>
</protein>
<evidence type="ECO:0000313" key="1">
    <source>
        <dbReference type="EMBL" id="GMH22791.1"/>
    </source>
</evidence>
<reference evidence="1" key="1">
    <citation type="submission" date="2023-05" db="EMBL/GenBank/DDBJ databases">
        <title>Nepenthes gracilis genome sequencing.</title>
        <authorList>
            <person name="Fukushima K."/>
        </authorList>
    </citation>
    <scope>NUCLEOTIDE SEQUENCE</scope>
    <source>
        <strain evidence="1">SING2019-196</strain>
    </source>
</reference>
<dbReference type="AlphaFoldDB" id="A0AAD3T6B0"/>
<keyword evidence="2" id="KW-1185">Reference proteome</keyword>
<dbReference type="PANTHER" id="PTHR36368:SF1">
    <property type="entry name" value="ATP-DEPENDENT CASEINOLYTIC PROTEASE_CROTONASE FAMILY PROTEIN"/>
    <property type="match status" value="1"/>
</dbReference>
<organism evidence="1 2">
    <name type="scientific">Nepenthes gracilis</name>
    <name type="common">Slender pitcher plant</name>
    <dbReference type="NCBI Taxonomy" id="150966"/>
    <lineage>
        <taxon>Eukaryota</taxon>
        <taxon>Viridiplantae</taxon>
        <taxon>Streptophyta</taxon>
        <taxon>Embryophyta</taxon>
        <taxon>Tracheophyta</taxon>
        <taxon>Spermatophyta</taxon>
        <taxon>Magnoliopsida</taxon>
        <taxon>eudicotyledons</taxon>
        <taxon>Gunneridae</taxon>
        <taxon>Pentapetalae</taxon>
        <taxon>Caryophyllales</taxon>
        <taxon>Nepenthaceae</taxon>
        <taxon>Nepenthes</taxon>
    </lineage>
</organism>
<dbReference type="EMBL" id="BSYO01000025">
    <property type="protein sequence ID" value="GMH22791.1"/>
    <property type="molecule type" value="Genomic_DNA"/>
</dbReference>
<name>A0AAD3T6B0_NEPGR</name>
<dbReference type="PANTHER" id="PTHR36368">
    <property type="entry name" value="ATP-DEPENDENT CASEINOLYTIC PROTEASE/CROTONASE FAMILY PROTEIN"/>
    <property type="match status" value="1"/>
</dbReference>
<sequence>MAEQSNQEIELRDLTHIGICNHQVPVSGLSDSCSVVSELPDLRNWFSSYVYESPELDSDDFGVSFSVIEGEYEERGLYAKDAETKGEEELPDFKTIRNNDHAAQEIYAARPVVGNTYDQHKELEGDISILASVIKYQPTGTNSTFGTNSNLTT</sequence>
<dbReference type="Proteomes" id="UP001279734">
    <property type="component" value="Unassembled WGS sequence"/>
</dbReference>
<gene>
    <name evidence="1" type="ORF">Nepgr_024634</name>
</gene>